<dbReference type="InterPro" id="IPR026961">
    <property type="entry name" value="PGG_dom"/>
</dbReference>
<evidence type="ECO:0000313" key="10">
    <source>
        <dbReference type="EMBL" id="KAK2647153.1"/>
    </source>
</evidence>
<organism evidence="10 11">
    <name type="scientific">Dipteronia dyeriana</name>
    <dbReference type="NCBI Taxonomy" id="168575"/>
    <lineage>
        <taxon>Eukaryota</taxon>
        <taxon>Viridiplantae</taxon>
        <taxon>Streptophyta</taxon>
        <taxon>Embryophyta</taxon>
        <taxon>Tracheophyta</taxon>
        <taxon>Spermatophyta</taxon>
        <taxon>Magnoliopsida</taxon>
        <taxon>eudicotyledons</taxon>
        <taxon>Gunneridae</taxon>
        <taxon>Pentapetalae</taxon>
        <taxon>rosids</taxon>
        <taxon>malvids</taxon>
        <taxon>Sapindales</taxon>
        <taxon>Sapindaceae</taxon>
        <taxon>Hippocastanoideae</taxon>
        <taxon>Acereae</taxon>
        <taxon>Dipteronia</taxon>
    </lineage>
</organism>
<keyword evidence="5" id="KW-0040">ANK repeat</keyword>
<evidence type="ECO:0000256" key="8">
    <source>
        <dbReference type="SAM" id="Phobius"/>
    </source>
</evidence>
<dbReference type="AlphaFoldDB" id="A0AAD9U429"/>
<gene>
    <name evidence="10" type="ORF">Ddye_022348</name>
</gene>
<feature type="compositionally biased region" description="Basic and acidic residues" evidence="7">
    <location>
        <begin position="36"/>
        <end position="54"/>
    </location>
</feature>
<dbReference type="PANTHER" id="PTHR24186:SF50">
    <property type="entry name" value="ANKYRIN REPEAT-CONTAINING PROTEIN ITN1-LIKE ISOFORM X1"/>
    <property type="match status" value="1"/>
</dbReference>
<dbReference type="GO" id="GO:0005886">
    <property type="term" value="C:plasma membrane"/>
    <property type="evidence" value="ECO:0007669"/>
    <property type="project" value="TreeGrafter"/>
</dbReference>
<feature type="domain" description="PGG" evidence="9">
    <location>
        <begin position="53"/>
        <end position="103"/>
    </location>
</feature>
<accession>A0AAD9U429</accession>
<sequence length="106" mass="11795">MSVHEMMRKSGSRQQLEEILKLEEPAGPYQHGVVRVNKEHEDSRRERDEEAKKQIEKAKESHLIVAALIATVTFTAAFTLPGGVIQDGDKEGTAILSKKAAFEPLL</sequence>
<dbReference type="Pfam" id="PF13962">
    <property type="entry name" value="PGG"/>
    <property type="match status" value="1"/>
</dbReference>
<evidence type="ECO:0000256" key="5">
    <source>
        <dbReference type="ARBA" id="ARBA00023043"/>
    </source>
</evidence>
<protein>
    <recommendedName>
        <fullName evidence="9">PGG domain-containing protein</fullName>
    </recommendedName>
</protein>
<reference evidence="10" key="1">
    <citation type="journal article" date="2023" name="Plant J.">
        <title>Genome sequences and population genomics provide insights into the demographic history, inbreeding, and mutation load of two 'living fossil' tree species of Dipteronia.</title>
        <authorList>
            <person name="Feng Y."/>
            <person name="Comes H.P."/>
            <person name="Chen J."/>
            <person name="Zhu S."/>
            <person name="Lu R."/>
            <person name="Zhang X."/>
            <person name="Li P."/>
            <person name="Qiu J."/>
            <person name="Olsen K.M."/>
            <person name="Qiu Y."/>
        </authorList>
    </citation>
    <scope>NUCLEOTIDE SEQUENCE</scope>
    <source>
        <strain evidence="10">KIB01</strain>
    </source>
</reference>
<dbReference type="EMBL" id="JANJYI010000006">
    <property type="protein sequence ID" value="KAK2647153.1"/>
    <property type="molecule type" value="Genomic_DNA"/>
</dbReference>
<evidence type="ECO:0000256" key="6">
    <source>
        <dbReference type="ARBA" id="ARBA00023136"/>
    </source>
</evidence>
<keyword evidence="11" id="KW-1185">Reference proteome</keyword>
<evidence type="ECO:0000256" key="2">
    <source>
        <dbReference type="ARBA" id="ARBA00022692"/>
    </source>
</evidence>
<evidence type="ECO:0000256" key="1">
    <source>
        <dbReference type="ARBA" id="ARBA00004141"/>
    </source>
</evidence>
<evidence type="ECO:0000256" key="4">
    <source>
        <dbReference type="ARBA" id="ARBA00022989"/>
    </source>
</evidence>
<dbReference type="PANTHER" id="PTHR24186">
    <property type="entry name" value="PROTEIN PHOSPHATASE 1 REGULATORY SUBUNIT"/>
    <property type="match status" value="1"/>
</dbReference>
<feature type="region of interest" description="Disordered" evidence="7">
    <location>
        <begin position="35"/>
        <end position="54"/>
    </location>
</feature>
<keyword evidence="3" id="KW-0677">Repeat</keyword>
<comment type="subcellular location">
    <subcellularLocation>
        <location evidence="1">Membrane</location>
        <topology evidence="1">Multi-pass membrane protein</topology>
    </subcellularLocation>
</comment>
<evidence type="ECO:0000313" key="11">
    <source>
        <dbReference type="Proteomes" id="UP001280121"/>
    </source>
</evidence>
<keyword evidence="4 8" id="KW-1133">Transmembrane helix</keyword>
<comment type="caution">
    <text evidence="10">The sequence shown here is derived from an EMBL/GenBank/DDBJ whole genome shotgun (WGS) entry which is preliminary data.</text>
</comment>
<evidence type="ECO:0000259" key="9">
    <source>
        <dbReference type="Pfam" id="PF13962"/>
    </source>
</evidence>
<feature type="transmembrane region" description="Helical" evidence="8">
    <location>
        <begin position="62"/>
        <end position="80"/>
    </location>
</feature>
<keyword evidence="2 8" id="KW-0812">Transmembrane</keyword>
<dbReference type="Proteomes" id="UP001280121">
    <property type="component" value="Unassembled WGS sequence"/>
</dbReference>
<proteinExistence type="predicted"/>
<evidence type="ECO:0000256" key="3">
    <source>
        <dbReference type="ARBA" id="ARBA00022737"/>
    </source>
</evidence>
<evidence type="ECO:0000256" key="7">
    <source>
        <dbReference type="SAM" id="MobiDB-lite"/>
    </source>
</evidence>
<name>A0AAD9U429_9ROSI</name>
<keyword evidence="6 8" id="KW-0472">Membrane</keyword>